<organism evidence="1 2">
    <name type="scientific">Salvia divinorum</name>
    <name type="common">Maria pastora</name>
    <name type="synonym">Diviner's sage</name>
    <dbReference type="NCBI Taxonomy" id="28513"/>
    <lineage>
        <taxon>Eukaryota</taxon>
        <taxon>Viridiplantae</taxon>
        <taxon>Streptophyta</taxon>
        <taxon>Embryophyta</taxon>
        <taxon>Tracheophyta</taxon>
        <taxon>Spermatophyta</taxon>
        <taxon>Magnoliopsida</taxon>
        <taxon>eudicotyledons</taxon>
        <taxon>Gunneridae</taxon>
        <taxon>Pentapetalae</taxon>
        <taxon>asterids</taxon>
        <taxon>lamiids</taxon>
        <taxon>Lamiales</taxon>
        <taxon>Lamiaceae</taxon>
        <taxon>Nepetoideae</taxon>
        <taxon>Mentheae</taxon>
        <taxon>Salviinae</taxon>
        <taxon>Salvia</taxon>
        <taxon>Salvia subgen. Calosphace</taxon>
    </lineage>
</organism>
<protein>
    <submittedName>
        <fullName evidence="1">Uncharacterized protein</fullName>
    </submittedName>
</protein>
<name>A0ABD1I2E7_SALDI</name>
<proteinExistence type="predicted"/>
<evidence type="ECO:0000313" key="1">
    <source>
        <dbReference type="EMBL" id="KAL1562906.1"/>
    </source>
</evidence>
<dbReference type="Proteomes" id="UP001567538">
    <property type="component" value="Unassembled WGS sequence"/>
</dbReference>
<gene>
    <name evidence="1" type="ORF">AAHA92_05428</name>
</gene>
<dbReference type="EMBL" id="JBEAFC010000003">
    <property type="protein sequence ID" value="KAL1562906.1"/>
    <property type="molecule type" value="Genomic_DNA"/>
</dbReference>
<reference evidence="1 2" key="1">
    <citation type="submission" date="2024-06" db="EMBL/GenBank/DDBJ databases">
        <title>A chromosome level genome sequence of Diviner's sage (Salvia divinorum).</title>
        <authorList>
            <person name="Ford S.A."/>
            <person name="Ro D.-K."/>
            <person name="Ness R.W."/>
            <person name="Phillips M.A."/>
        </authorList>
    </citation>
    <scope>NUCLEOTIDE SEQUENCE [LARGE SCALE GENOMIC DNA]</scope>
    <source>
        <strain evidence="1">SAF-2024a</strain>
        <tissue evidence="1">Leaf</tissue>
    </source>
</reference>
<keyword evidence="2" id="KW-1185">Reference proteome</keyword>
<accession>A0ABD1I2E7</accession>
<dbReference type="AlphaFoldDB" id="A0ABD1I2E7"/>
<comment type="caution">
    <text evidence="1">The sequence shown here is derived from an EMBL/GenBank/DDBJ whole genome shotgun (WGS) entry which is preliminary data.</text>
</comment>
<sequence length="192" mass="20717">MPISQRLQRRCTSSTTMVARKLLRQHCPSPSVPPPSGQPVGAAQVVDGFVETAVEGASVAVVEEVVEVGADCSVVLHVGLVVVDAALTRWILHPLRETYSDSSGQSDRPFHNCSKCLPQLYKFLRAFCYILGKGLALAGCLLPRWGQAVVLGLEVDSVSARVSFVRIDFDFLPTFSSSLGLGMMHAIVVVHE</sequence>
<evidence type="ECO:0000313" key="2">
    <source>
        <dbReference type="Proteomes" id="UP001567538"/>
    </source>
</evidence>